<dbReference type="SUPFAM" id="SSF48403">
    <property type="entry name" value="Ankyrin repeat"/>
    <property type="match status" value="1"/>
</dbReference>
<dbReference type="RefSeq" id="XP_031758086.1">
    <property type="nucleotide sequence ID" value="XM_031902226.1"/>
</dbReference>
<dbReference type="GeneID" id="100486013"/>
<keyword evidence="3" id="KW-1185">Reference proteome</keyword>
<evidence type="ECO:0000313" key="2">
    <source>
        <dbReference type="Ensembl" id="ENSXETP00000103756"/>
    </source>
</evidence>
<organism evidence="2">
    <name type="scientific">Xenopus tropicalis</name>
    <name type="common">Western clawed frog</name>
    <name type="synonym">Silurana tropicalis</name>
    <dbReference type="NCBI Taxonomy" id="8364"/>
    <lineage>
        <taxon>Eukaryota</taxon>
        <taxon>Metazoa</taxon>
        <taxon>Chordata</taxon>
        <taxon>Craniata</taxon>
        <taxon>Vertebrata</taxon>
        <taxon>Euteleostomi</taxon>
        <taxon>Amphibia</taxon>
        <taxon>Batrachia</taxon>
        <taxon>Anura</taxon>
        <taxon>Pipoidea</taxon>
        <taxon>Pipidae</taxon>
        <taxon>Xenopodinae</taxon>
        <taxon>Xenopus</taxon>
        <taxon>Silurana</taxon>
    </lineage>
</organism>
<dbReference type="Xenbase" id="XB-GENE-29078119">
    <property type="gene designation" value="LOC100486013"/>
</dbReference>
<evidence type="ECO:0000256" key="1">
    <source>
        <dbReference type="PROSITE-ProRule" id="PRU00023"/>
    </source>
</evidence>
<proteinExistence type="predicted"/>
<gene>
    <name evidence="2 4 5" type="primary">LOC100486013</name>
</gene>
<reference evidence="2" key="1">
    <citation type="journal article" date="2010" name="Science">
        <title>The genome of the Western clawed frog Xenopus tropicalis.</title>
        <authorList>
            <person name="Hellsten U."/>
            <person name="Harland R.M."/>
            <person name="Gilchrist M.J."/>
            <person name="Hendrix D."/>
            <person name="Jurka J."/>
            <person name="Kapitonov V."/>
            <person name="Ovcharenko I."/>
            <person name="Putnam N.H."/>
            <person name="Shu S."/>
            <person name="Taher L."/>
            <person name="Blitz I.L."/>
            <person name="Blumberg B."/>
            <person name="Dichmann D.S."/>
            <person name="Dubchak I."/>
            <person name="Amaya E."/>
            <person name="Detter J.C."/>
            <person name="Fletcher R."/>
            <person name="Gerhard D.S."/>
            <person name="Goodstein D."/>
            <person name="Graves T."/>
            <person name="Grigoriev I.V."/>
            <person name="Grimwood J."/>
            <person name="Kawashima T."/>
            <person name="Lindquist E."/>
            <person name="Lucas S.M."/>
            <person name="Mead P.E."/>
            <person name="Mitros T."/>
            <person name="Ogino H."/>
            <person name="Ohta Y."/>
            <person name="Poliakov A.V."/>
            <person name="Pollet N."/>
            <person name="Robert J."/>
            <person name="Salamov A."/>
            <person name="Sater A.K."/>
            <person name="Schmutz J."/>
            <person name="Terry A."/>
            <person name="Vize P.D."/>
            <person name="Warren W.C."/>
            <person name="Wells D."/>
            <person name="Wills A."/>
            <person name="Wilson R.K."/>
            <person name="Zimmerman L.B."/>
            <person name="Zorn A.M."/>
            <person name="Grainger R."/>
            <person name="Grammer T."/>
            <person name="Khokha M.K."/>
            <person name="Richardson P.M."/>
            <person name="Rokhsar D.S."/>
        </authorList>
    </citation>
    <scope>NUCLEOTIDE SEQUENCE [LARGE SCALE GENOMIC DNA]</scope>
    <source>
        <strain evidence="2">Nigerian</strain>
    </source>
</reference>
<dbReference type="Gene3D" id="1.25.40.20">
    <property type="entry name" value="Ankyrin repeat-containing domain"/>
    <property type="match status" value="1"/>
</dbReference>
<dbReference type="OrthoDB" id="45365at2759"/>
<name>A0A803J7C6_XENTR</name>
<dbReference type="AlphaFoldDB" id="A0A803J7C6"/>
<evidence type="ECO:0000313" key="4">
    <source>
        <dbReference type="RefSeq" id="XP_031758086.1"/>
    </source>
</evidence>
<sequence length="269" mass="30495">MFLEAIKRHVGVWKLENMRAKPYFYWEEEDKDRYYSPSQALICAIMYGHRRYAQYLLSHYPRDALATPWMKASPLPRGAPHLALAVEYDRKEIMNMILGAAQHLGILSFYVNQKSGFGWEERTALHRATGMADADAVLMLLGKGADPNIEDSGGFTPLDIVLEQLGDSSVNMDAKRFCLHYLLLFSPAVPFRTKATLRGNEEYWGNLLGWDEYRYLIGKAPLPLSLCAMKTVLRCLVPSDFPHSVLALPIPPALKPVPAQLDTWEPKEP</sequence>
<keyword evidence="1" id="KW-0040">ANK repeat</keyword>
<reference evidence="4" key="3">
    <citation type="submission" date="2025-04" db="UniProtKB">
        <authorList>
            <consortium name="RefSeq"/>
        </authorList>
    </citation>
    <scope>IDENTIFICATION</scope>
    <source>
        <strain evidence="4">Nigerian</strain>
        <tissue evidence="4">Liver and blood</tissue>
    </source>
</reference>
<dbReference type="OMA" id="CEMANAN"/>
<protein>
    <submittedName>
        <fullName evidence="2 4">Ankyrin repeat domain-containing protein 9</fullName>
    </submittedName>
</protein>
<feature type="repeat" description="ANK" evidence="1">
    <location>
        <begin position="120"/>
        <end position="152"/>
    </location>
</feature>
<dbReference type="InterPro" id="IPR002110">
    <property type="entry name" value="Ankyrin_rpt"/>
</dbReference>
<dbReference type="FunFam" id="1.25.40.20:FF:000765">
    <property type="entry name" value="Ankyrin repeat domain 9"/>
    <property type="match status" value="1"/>
</dbReference>
<dbReference type="KEGG" id="xtr:100486013"/>
<accession>A0A803J7C6</accession>
<dbReference type="AGR" id="Xenbase:XB-GENE-29078119"/>
<dbReference type="Pfam" id="PF00023">
    <property type="entry name" value="Ank"/>
    <property type="match status" value="1"/>
</dbReference>
<dbReference type="SMART" id="SM00248">
    <property type="entry name" value="ANK"/>
    <property type="match status" value="3"/>
</dbReference>
<dbReference type="GeneTree" id="ENSGT00940000164440"/>
<dbReference type="PROSITE" id="PS50297">
    <property type="entry name" value="ANK_REP_REGION"/>
    <property type="match status" value="1"/>
</dbReference>
<evidence type="ECO:0000313" key="5">
    <source>
        <dbReference type="Xenbase" id="XB-GENE-29078119"/>
    </source>
</evidence>
<reference evidence="2" key="2">
    <citation type="submission" date="2021-03" db="UniProtKB">
        <authorList>
            <consortium name="Ensembl"/>
        </authorList>
    </citation>
    <scope>IDENTIFICATION</scope>
</reference>
<dbReference type="Proteomes" id="UP000008143">
    <property type="component" value="Chromosome 5"/>
</dbReference>
<evidence type="ECO:0000313" key="3">
    <source>
        <dbReference type="Proteomes" id="UP000008143"/>
    </source>
</evidence>
<dbReference type="Ensembl" id="ENSXETT00000108328">
    <property type="protein sequence ID" value="ENSXETP00000103756"/>
    <property type="gene ID" value="ENSXETG00000041622"/>
</dbReference>
<dbReference type="PROSITE" id="PS50088">
    <property type="entry name" value="ANK_REPEAT"/>
    <property type="match status" value="1"/>
</dbReference>
<dbReference type="InterPro" id="IPR036770">
    <property type="entry name" value="Ankyrin_rpt-contain_sf"/>
</dbReference>